<dbReference type="NCBIfam" id="TIGR01439">
    <property type="entry name" value="lp_hng_hel_AbrB"/>
    <property type="match status" value="1"/>
</dbReference>
<dbReference type="InterPro" id="IPR045865">
    <property type="entry name" value="ACT-like_dom_sf"/>
</dbReference>
<dbReference type="InterPro" id="IPR035642">
    <property type="entry name" value="MraZ_N"/>
</dbReference>
<accession>A0A7C3F493</accession>
<dbReference type="SUPFAM" id="SSF55021">
    <property type="entry name" value="ACT-like"/>
    <property type="match status" value="1"/>
</dbReference>
<comment type="caution">
    <text evidence="3">The sequence shown here is derived from an EMBL/GenBank/DDBJ whole genome shotgun (WGS) entry which is preliminary data.</text>
</comment>
<protein>
    <submittedName>
        <fullName evidence="3">ACT domain-containing protein</fullName>
    </submittedName>
</protein>
<feature type="domain" description="SpoVT-AbrB" evidence="2">
    <location>
        <begin position="23"/>
        <end position="70"/>
    </location>
</feature>
<dbReference type="AlphaFoldDB" id="A0A7C3F493"/>
<dbReference type="Gene3D" id="3.30.70.260">
    <property type="match status" value="1"/>
</dbReference>
<dbReference type="InterPro" id="IPR007159">
    <property type="entry name" value="SpoVT-AbrB_dom"/>
</dbReference>
<name>A0A7C3F493_9CREN</name>
<dbReference type="EMBL" id="DSTX01000005">
    <property type="protein sequence ID" value="HFK20426.1"/>
    <property type="molecule type" value="Genomic_DNA"/>
</dbReference>
<dbReference type="Pfam" id="PF04014">
    <property type="entry name" value="MazE_antitoxin"/>
    <property type="match status" value="1"/>
</dbReference>
<dbReference type="CDD" id="cd16320">
    <property type="entry name" value="MraZ_N"/>
    <property type="match status" value="1"/>
</dbReference>
<dbReference type="SUPFAM" id="SSF89447">
    <property type="entry name" value="AbrB/MazE/MraZ-like"/>
    <property type="match status" value="1"/>
</dbReference>
<dbReference type="Pfam" id="PF01842">
    <property type="entry name" value="ACT"/>
    <property type="match status" value="1"/>
</dbReference>
<evidence type="ECO:0000313" key="3">
    <source>
        <dbReference type="EMBL" id="HFK20426.1"/>
    </source>
</evidence>
<dbReference type="SMART" id="SM00966">
    <property type="entry name" value="SpoVT_AbrB"/>
    <property type="match status" value="1"/>
</dbReference>
<organism evidence="3">
    <name type="scientific">Candidatus Methanomethylicus mesodigestus</name>
    <dbReference type="NCBI Taxonomy" id="1867258"/>
    <lineage>
        <taxon>Archaea</taxon>
        <taxon>Thermoproteota</taxon>
        <taxon>Methanosuratincolia</taxon>
        <taxon>Candidatus Methanomethylicales</taxon>
        <taxon>Candidatus Methanomethylicaceae</taxon>
        <taxon>Candidatus Methanomethylicus</taxon>
    </lineage>
</organism>
<gene>
    <name evidence="3" type="ORF">ENS19_04005</name>
</gene>
<sequence length="155" mass="17264">MSRWQKILLAKARLEVGHMAHNEEIIRIDSKGRVTIPSRIRDELGMQEGSYVVVRSNKDEKCAIVGLFAGAKARLVEMTLKIPDRPGALARAARALSELNIDLMMSSSRTLKKGDVAEWVVIADVSEVKLSIQEIKEKILSNRSAVSVEIREMPV</sequence>
<dbReference type="GO" id="GO:0003677">
    <property type="term" value="F:DNA binding"/>
    <property type="evidence" value="ECO:0007669"/>
    <property type="project" value="InterPro"/>
</dbReference>
<feature type="domain" description="ACT" evidence="1">
    <location>
        <begin position="77"/>
        <end position="153"/>
    </location>
</feature>
<evidence type="ECO:0000259" key="2">
    <source>
        <dbReference type="PROSITE" id="PS51740"/>
    </source>
</evidence>
<dbReference type="PROSITE" id="PS51740">
    <property type="entry name" value="SPOVT_ABRB"/>
    <property type="match status" value="1"/>
</dbReference>
<dbReference type="InterPro" id="IPR002912">
    <property type="entry name" value="ACT_dom"/>
</dbReference>
<dbReference type="PROSITE" id="PS51671">
    <property type="entry name" value="ACT"/>
    <property type="match status" value="1"/>
</dbReference>
<dbReference type="InterPro" id="IPR037914">
    <property type="entry name" value="SpoVT-AbrB_sf"/>
</dbReference>
<dbReference type="Gene3D" id="2.10.260.10">
    <property type="match status" value="1"/>
</dbReference>
<reference evidence="3" key="1">
    <citation type="journal article" date="2020" name="mSystems">
        <title>Genome- and Community-Level Interaction Insights into Carbon Utilization and Element Cycling Functions of Hydrothermarchaeota in Hydrothermal Sediment.</title>
        <authorList>
            <person name="Zhou Z."/>
            <person name="Liu Y."/>
            <person name="Xu W."/>
            <person name="Pan J."/>
            <person name="Luo Z.H."/>
            <person name="Li M."/>
        </authorList>
    </citation>
    <scope>NUCLEOTIDE SEQUENCE [LARGE SCALE GENOMIC DNA]</scope>
    <source>
        <strain evidence="3">SpSt-468</strain>
    </source>
</reference>
<evidence type="ECO:0000259" key="1">
    <source>
        <dbReference type="PROSITE" id="PS51671"/>
    </source>
</evidence>
<proteinExistence type="predicted"/>